<dbReference type="EnsemblMetazoa" id="GPAI001829-RA">
    <property type="protein sequence ID" value="GPAI001829-PA"/>
    <property type="gene ID" value="GPAI001829"/>
</dbReference>
<evidence type="ECO:0000256" key="1">
    <source>
        <dbReference type="SAM" id="Phobius"/>
    </source>
</evidence>
<evidence type="ECO:0000313" key="2">
    <source>
        <dbReference type="EnsemblMetazoa" id="GPAI001829-PA"/>
    </source>
</evidence>
<organism evidence="2 3">
    <name type="scientific">Glossina pallidipes</name>
    <name type="common">Tsetse fly</name>
    <dbReference type="NCBI Taxonomy" id="7398"/>
    <lineage>
        <taxon>Eukaryota</taxon>
        <taxon>Metazoa</taxon>
        <taxon>Ecdysozoa</taxon>
        <taxon>Arthropoda</taxon>
        <taxon>Hexapoda</taxon>
        <taxon>Insecta</taxon>
        <taxon>Pterygota</taxon>
        <taxon>Neoptera</taxon>
        <taxon>Endopterygota</taxon>
        <taxon>Diptera</taxon>
        <taxon>Brachycera</taxon>
        <taxon>Muscomorpha</taxon>
        <taxon>Hippoboscoidea</taxon>
        <taxon>Glossinidae</taxon>
        <taxon>Glossina</taxon>
    </lineage>
</organism>
<keyword evidence="1" id="KW-1133">Transmembrane helix</keyword>
<keyword evidence="1" id="KW-0812">Transmembrane</keyword>
<dbReference type="Proteomes" id="UP000092445">
    <property type="component" value="Unassembled WGS sequence"/>
</dbReference>
<keyword evidence="1" id="KW-0472">Membrane</keyword>
<keyword evidence="3" id="KW-1185">Reference proteome</keyword>
<reference evidence="2" key="2">
    <citation type="submission" date="2020-05" db="UniProtKB">
        <authorList>
            <consortium name="EnsemblMetazoa"/>
        </authorList>
    </citation>
    <scope>IDENTIFICATION</scope>
    <source>
        <strain evidence="2">IAEA</strain>
    </source>
</reference>
<feature type="transmembrane region" description="Helical" evidence="1">
    <location>
        <begin position="12"/>
        <end position="32"/>
    </location>
</feature>
<evidence type="ECO:0000313" key="3">
    <source>
        <dbReference type="Proteomes" id="UP000092445"/>
    </source>
</evidence>
<accession>A0A1A9Z2L9</accession>
<name>A0A1A9Z2L9_GLOPL</name>
<protein>
    <submittedName>
        <fullName evidence="2">Uncharacterized protein</fullName>
    </submittedName>
</protein>
<sequence>MNIFWHKVLCFLYFPPFSMMFLTTGIATIVGMQRVKAEQFQQSFSSYRFLAKSGRPKQDAGQSSLDVAPKNVVSKSAGPSAICCNLVQIKCRLLRVKTHSKTHKTKLFDKEDIGGHVLNFERWYYENDKSTPSPTLSCVLRPTNVIVNNSSDNIGADGGVNNGNGAGVVMVAPDFSLILLKRNVNASLTARIDIYGKHIRMHIRTSLFA</sequence>
<dbReference type="AlphaFoldDB" id="A0A1A9Z2L9"/>
<proteinExistence type="predicted"/>
<dbReference type="VEuPathDB" id="VectorBase:GPAI001829"/>
<reference evidence="3" key="1">
    <citation type="submission" date="2014-03" db="EMBL/GenBank/DDBJ databases">
        <authorList>
            <person name="Aksoy S."/>
            <person name="Warren W."/>
            <person name="Wilson R.K."/>
        </authorList>
    </citation>
    <scope>NUCLEOTIDE SEQUENCE [LARGE SCALE GENOMIC DNA]</scope>
    <source>
        <strain evidence="3">IAEA</strain>
    </source>
</reference>